<name>A0A0C5BZ14_HEYCO</name>
<gene>
    <name evidence="2" type="ORF">HMPREF3213_01268</name>
    <name evidence="1" type="ORF">SB48_HM08orf00502</name>
</gene>
<dbReference type="Proteomes" id="UP000032024">
    <property type="component" value="Chromosome"/>
</dbReference>
<evidence type="ECO:0000313" key="1">
    <source>
        <dbReference type="EMBL" id="AJO21118.1"/>
    </source>
</evidence>
<dbReference type="PATRIC" id="fig|1398.21.peg.901"/>
<dbReference type="EMBL" id="LRPN01000038">
    <property type="protein sequence ID" value="KWZ83365.1"/>
    <property type="molecule type" value="Genomic_DNA"/>
</dbReference>
<accession>A0A0C5BZ14</accession>
<keyword evidence="3" id="KW-1185">Reference proteome</keyword>
<evidence type="ECO:0000313" key="2">
    <source>
        <dbReference type="EMBL" id="KWZ83365.1"/>
    </source>
</evidence>
<proteinExistence type="predicted"/>
<reference evidence="4" key="4">
    <citation type="submission" date="2016-01" db="EMBL/GenBank/DDBJ databases">
        <authorList>
            <person name="Mitreva M."/>
            <person name="Pepin K.H."/>
            <person name="Mihindukulasuriya K.A."/>
            <person name="Fulton R."/>
            <person name="Fronick C."/>
            <person name="O'Laughlin M."/>
            <person name="Miner T."/>
            <person name="Herter B."/>
            <person name="Rosa B.A."/>
            <person name="Cordes M."/>
            <person name="Tomlinson C."/>
            <person name="Wollam A."/>
            <person name="Palsikar V.B."/>
            <person name="Mardis E.R."/>
            <person name="Wilson R.K."/>
        </authorList>
    </citation>
    <scope>NUCLEOTIDE SEQUENCE [LARGE SCALE GENOMIC DNA]</scope>
    <source>
        <strain evidence="4">GED7749B</strain>
    </source>
</reference>
<dbReference type="AlphaFoldDB" id="A0A0C5BZ14"/>
<organism evidence="2 4">
    <name type="scientific">Heyndrickxia coagulans</name>
    <name type="common">Weizmannia coagulans</name>
    <dbReference type="NCBI Taxonomy" id="1398"/>
    <lineage>
        <taxon>Bacteria</taxon>
        <taxon>Bacillati</taxon>
        <taxon>Bacillota</taxon>
        <taxon>Bacilli</taxon>
        <taxon>Bacillales</taxon>
        <taxon>Bacillaceae</taxon>
        <taxon>Heyndrickxia</taxon>
    </lineage>
</organism>
<dbReference type="Proteomes" id="UP000070376">
    <property type="component" value="Unassembled WGS sequence"/>
</dbReference>
<protein>
    <submittedName>
        <fullName evidence="2">Uncharacterized protein</fullName>
    </submittedName>
</protein>
<evidence type="ECO:0000313" key="4">
    <source>
        <dbReference type="Proteomes" id="UP000070376"/>
    </source>
</evidence>
<reference evidence="1" key="1">
    <citation type="submission" date="2015-01" db="EMBL/GenBank/DDBJ databases">
        <title>Comparative genome analysis of Bacillus coagulans HM-08, Clostridium butyricum HM-68, Bacillus subtilis HM-66 and Bacillus licheniformis BL-09.</title>
        <authorList>
            <person name="Zhang H."/>
        </authorList>
    </citation>
    <scope>NUCLEOTIDE SEQUENCE [LARGE SCALE GENOMIC DNA]</scope>
    <source>
        <strain evidence="1">HM-08</strain>
    </source>
</reference>
<sequence>MNVRIYIKPGRHLHNGYFLQQATEPRYFVHFIYCSFDTKQMEKTTIII</sequence>
<evidence type="ECO:0000313" key="3">
    <source>
        <dbReference type="Proteomes" id="UP000032024"/>
    </source>
</evidence>
<reference evidence="3" key="2">
    <citation type="submission" date="2015-01" db="EMBL/GenBank/DDBJ databases">
        <title>Comparative genome analysis of Bacillus coagulans HM-08, Clostridium butyricum HM-68, Bacillus subtilis HM-66 and Bacillus paralicheniformis BL-09.</title>
        <authorList>
            <person name="Zhang H."/>
        </authorList>
    </citation>
    <scope>NUCLEOTIDE SEQUENCE [LARGE SCALE GENOMIC DNA]</scope>
    <source>
        <strain evidence="3">HM-08</strain>
    </source>
</reference>
<reference evidence="2" key="3">
    <citation type="submission" date="2016-01" db="EMBL/GenBank/DDBJ databases">
        <authorList>
            <person name="Oliw E.H."/>
        </authorList>
    </citation>
    <scope>NUCLEOTIDE SEQUENCE [LARGE SCALE GENOMIC DNA]</scope>
    <source>
        <strain evidence="2">GED7749B</strain>
    </source>
</reference>
<dbReference type="EMBL" id="CP010525">
    <property type="protein sequence ID" value="AJO21118.1"/>
    <property type="molecule type" value="Genomic_DNA"/>
</dbReference>